<sequence length="94" mass="10599">MEPPVKDNPAEEAVAISHPAAMKNLTDGDDSASITLKKVVREFLAAKEKHFHAEYFWFLSADEDLSMDMGERGLKRKAEEEVSNCNTSKWIKSE</sequence>
<evidence type="ECO:0000313" key="1">
    <source>
        <dbReference type="EMBL" id="CAJ1971217.1"/>
    </source>
</evidence>
<dbReference type="EMBL" id="OY731405">
    <property type="protein sequence ID" value="CAJ1971217.1"/>
    <property type="molecule type" value="Genomic_DNA"/>
</dbReference>
<proteinExistence type="predicted"/>
<dbReference type="Gramene" id="rna-AYBTSS11_LOCUS23216">
    <property type="protein sequence ID" value="CAJ1971217.1"/>
    <property type="gene ID" value="gene-AYBTSS11_LOCUS23216"/>
</dbReference>
<protein>
    <submittedName>
        <fullName evidence="1">Uncharacterized protein</fullName>
    </submittedName>
</protein>
<name>A0AA86SRI7_9FABA</name>
<reference evidence="1" key="1">
    <citation type="submission" date="2023-10" db="EMBL/GenBank/DDBJ databases">
        <authorList>
            <person name="Domelevo Entfellner J.-B."/>
        </authorList>
    </citation>
    <scope>NUCLEOTIDE SEQUENCE</scope>
</reference>
<gene>
    <name evidence="1" type="ORF">AYBTSS11_LOCUS23216</name>
</gene>
<keyword evidence="2" id="KW-1185">Reference proteome</keyword>
<accession>A0AA86SRI7</accession>
<dbReference type="Proteomes" id="UP001189624">
    <property type="component" value="Chromosome 8"/>
</dbReference>
<evidence type="ECO:0000313" key="2">
    <source>
        <dbReference type="Proteomes" id="UP001189624"/>
    </source>
</evidence>
<organism evidence="1 2">
    <name type="scientific">Sphenostylis stenocarpa</name>
    <dbReference type="NCBI Taxonomy" id="92480"/>
    <lineage>
        <taxon>Eukaryota</taxon>
        <taxon>Viridiplantae</taxon>
        <taxon>Streptophyta</taxon>
        <taxon>Embryophyta</taxon>
        <taxon>Tracheophyta</taxon>
        <taxon>Spermatophyta</taxon>
        <taxon>Magnoliopsida</taxon>
        <taxon>eudicotyledons</taxon>
        <taxon>Gunneridae</taxon>
        <taxon>Pentapetalae</taxon>
        <taxon>rosids</taxon>
        <taxon>fabids</taxon>
        <taxon>Fabales</taxon>
        <taxon>Fabaceae</taxon>
        <taxon>Papilionoideae</taxon>
        <taxon>50 kb inversion clade</taxon>
        <taxon>NPAAA clade</taxon>
        <taxon>indigoferoid/millettioid clade</taxon>
        <taxon>Phaseoleae</taxon>
        <taxon>Sphenostylis</taxon>
    </lineage>
</organism>
<dbReference type="AlphaFoldDB" id="A0AA86SRI7"/>